<name>A0A1S4DKN2_TOBAC</name>
<evidence type="ECO:0000256" key="6">
    <source>
        <dbReference type="ARBA" id="ARBA00022667"/>
    </source>
</evidence>
<dbReference type="FunFam" id="1.10.10.10:FF:000322">
    <property type="entry name" value="Probable disease resistance protein At1g63360"/>
    <property type="match status" value="1"/>
</dbReference>
<comment type="subcellular location">
    <subcellularLocation>
        <location evidence="2">Cytoplasm</location>
    </subcellularLocation>
</comment>
<gene>
    <name evidence="12" type="primary">LOC107830722</name>
</gene>
<keyword evidence="11" id="KW-1185">Reference proteome</keyword>
<dbReference type="SUPFAM" id="SSF52058">
    <property type="entry name" value="L domain-like"/>
    <property type="match status" value="1"/>
</dbReference>
<evidence type="ECO:0000256" key="5">
    <source>
        <dbReference type="ARBA" id="ARBA00022614"/>
    </source>
</evidence>
<keyword evidence="5" id="KW-0433">Leucine-rich repeat</keyword>
<dbReference type="InterPro" id="IPR036388">
    <property type="entry name" value="WH-like_DNA-bd_sf"/>
</dbReference>
<dbReference type="GO" id="GO:0051607">
    <property type="term" value="P:defense response to virus"/>
    <property type="evidence" value="ECO:0007669"/>
    <property type="project" value="UniProtKB-ARBA"/>
</dbReference>
<accession>A0A1S4DKN2</accession>
<dbReference type="GO" id="GO:0043531">
    <property type="term" value="F:ADP binding"/>
    <property type="evidence" value="ECO:0007669"/>
    <property type="project" value="InterPro"/>
</dbReference>
<dbReference type="InterPro" id="IPR042197">
    <property type="entry name" value="Apaf_helical"/>
</dbReference>
<keyword evidence="10" id="KW-0067">ATP-binding</keyword>
<evidence type="ECO:0000256" key="9">
    <source>
        <dbReference type="ARBA" id="ARBA00022821"/>
    </source>
</evidence>
<keyword evidence="8" id="KW-0547">Nucleotide-binding</keyword>
<dbReference type="OrthoDB" id="1246209at2759"/>
<keyword evidence="4" id="KW-0963">Cytoplasm</keyword>
<comment type="similarity">
    <text evidence="3">Belongs to the disease resistance NB-LRR family.</text>
</comment>
<dbReference type="PaxDb" id="4097-A0A1S4DKN2"/>
<dbReference type="CDD" id="cd14798">
    <property type="entry name" value="RX-CC_like"/>
    <property type="match status" value="1"/>
</dbReference>
<organism evidence="11 12">
    <name type="scientific">Nicotiana tabacum</name>
    <name type="common">Common tobacco</name>
    <dbReference type="NCBI Taxonomy" id="4097"/>
    <lineage>
        <taxon>Eukaryota</taxon>
        <taxon>Viridiplantae</taxon>
        <taxon>Streptophyta</taxon>
        <taxon>Embryophyta</taxon>
        <taxon>Tracheophyta</taxon>
        <taxon>Spermatophyta</taxon>
        <taxon>Magnoliopsida</taxon>
        <taxon>eudicotyledons</taxon>
        <taxon>Gunneridae</taxon>
        <taxon>Pentapetalae</taxon>
        <taxon>asterids</taxon>
        <taxon>lamiids</taxon>
        <taxon>Solanales</taxon>
        <taxon>Solanaceae</taxon>
        <taxon>Nicotianoideae</taxon>
        <taxon>Nicotianeae</taxon>
        <taxon>Nicotiana</taxon>
    </lineage>
</organism>
<dbReference type="PANTHER" id="PTHR23155">
    <property type="entry name" value="DISEASE RESISTANCE PROTEIN RP"/>
    <property type="match status" value="1"/>
</dbReference>
<evidence type="ECO:0000256" key="8">
    <source>
        <dbReference type="ARBA" id="ARBA00022741"/>
    </source>
</evidence>
<dbReference type="PANTHER" id="PTHR23155:SF1152">
    <property type="entry name" value="AAA+ ATPASE DOMAIN-CONTAINING PROTEIN"/>
    <property type="match status" value="1"/>
</dbReference>
<dbReference type="RefSeq" id="XP_016513839.2">
    <property type="nucleotide sequence ID" value="XM_016658353.2"/>
</dbReference>
<dbReference type="InterPro" id="IPR002182">
    <property type="entry name" value="NB-ARC"/>
</dbReference>
<keyword evidence="7" id="KW-0677">Repeat</keyword>
<dbReference type="SUPFAM" id="SSF52540">
    <property type="entry name" value="P-loop containing nucleoside triphosphate hydrolases"/>
    <property type="match status" value="1"/>
</dbReference>
<dbReference type="InterPro" id="IPR032675">
    <property type="entry name" value="LRR_dom_sf"/>
</dbReference>
<dbReference type="Gene3D" id="3.40.50.300">
    <property type="entry name" value="P-loop containing nucleotide triphosphate hydrolases"/>
    <property type="match status" value="1"/>
</dbReference>
<comment type="function">
    <text evidence="1">Confers resistance to late blight (Phytophthora infestans) races carrying the avirulence gene Avr1. Resistance proteins guard the plant against pathogens that contain an appropriate avirulence protein via an indirect interaction with this avirulence protein. That triggers a defense system including the hypersensitive response, which restricts the pathogen growth.</text>
</comment>
<evidence type="ECO:0000256" key="7">
    <source>
        <dbReference type="ARBA" id="ARBA00022737"/>
    </source>
</evidence>
<proteinExistence type="inferred from homology"/>
<dbReference type="Pfam" id="PF18052">
    <property type="entry name" value="Rx_N"/>
    <property type="match status" value="1"/>
</dbReference>
<dbReference type="Gene3D" id="3.80.10.10">
    <property type="entry name" value="Ribonuclease Inhibitor"/>
    <property type="match status" value="1"/>
</dbReference>
<keyword evidence="9" id="KW-0611">Plant defense</keyword>
<sequence>MAYAAVTSLMSTLGLLLQSNSRLNLPNEEQTESLHKRVKEQIQSFRQKVGSLQALLETLEKNINDPKTIEHCEVKIKDAAHDAEYRIESVLEKFYKAQNEKISREAYEEFCKRLQKASESIDSNSRKLTESMKSGLQATSSLIQSFDLPEHSPQLGNSMVGHENELEDVKCKLMKISSDERETMAITGMGGIGKTTFARKIYDDPEIKSHFDILAWVTVSKEYCVRKMLLQLLHCIPSTEEVRREARDDGELAGKLKQRLWKRRYLVVIDDIWSSKAWDDISLWFPDCKGSHILLTTRCGNVASYAAPGKTPHHMSSLSPEKSWELLQSKLLEKVELSPELVKIGKKIAENCHGMPLTITVVAGILSKCNNALEGWKRVAHDVKSAIFKDLGRQCEKVLGLSYYYLPQHLKACFLYFGIFPEDEEVDVRRLVELWVARGFLKEADNKSLEDIAGECLQELIDRNLVLVSGQSFWGEVETCKIHDLLHELCLRQARSENFLPVTKSKPLNRVTCVSRSSVQDCLMIVRSISDFYWLNSLRRDQKKIRTIVYKGERKRAERERFEFKIFKMIRVLDLRKLYFDNGIPTSVFDLVHLRYLSLYIEKHEYIPLSKLQNLQILIVEIGKNWADKMPIEIWRMPQLRTVRFVKTGWQCPPNMPIGEREHTVLQHLHTLTGVGAAWCKKEIFALMPNLKNLEIVLGGVTRDLWKRISCLPLIEVLRIIVGKIDYSAFSLYRSKAHADFLKYRSTFPPTLRRLTLGGTCLPWEAMDIVGMLPNLEILELEDDACGVKPKTAWKPSEEGFPQLKFLSLCHMLCFTEWKATEDHFPVLERLFISHCPRLEEIPQEFANIFTLQLIELHDCCIHLAISAQQIEQEQEATYGSQVTNVHTYNCGQAYCFQCQHVLKRNSC</sequence>
<dbReference type="Gene3D" id="1.20.5.4130">
    <property type="match status" value="1"/>
</dbReference>
<evidence type="ECO:0000256" key="4">
    <source>
        <dbReference type="ARBA" id="ARBA00022490"/>
    </source>
</evidence>
<dbReference type="InterPro" id="IPR044974">
    <property type="entry name" value="Disease_R_plants"/>
</dbReference>
<evidence type="ECO:0000313" key="11">
    <source>
        <dbReference type="Proteomes" id="UP000790787"/>
    </source>
</evidence>
<evidence type="ECO:0000256" key="3">
    <source>
        <dbReference type="ARBA" id="ARBA00008894"/>
    </source>
</evidence>
<dbReference type="GO" id="GO:0009626">
    <property type="term" value="P:plant-type hypersensitive response"/>
    <property type="evidence" value="ECO:0007669"/>
    <property type="project" value="UniProtKB-KW"/>
</dbReference>
<protein>
    <submittedName>
        <fullName evidence="12">Late blight resistance protein homolog R1A-10</fullName>
    </submittedName>
</protein>
<reference evidence="11" key="1">
    <citation type="journal article" date="2014" name="Nat. Commun.">
        <title>The tobacco genome sequence and its comparison with those of tomato and potato.</title>
        <authorList>
            <person name="Sierro N."/>
            <person name="Battey J.N."/>
            <person name="Ouadi S."/>
            <person name="Bakaher N."/>
            <person name="Bovet L."/>
            <person name="Willig A."/>
            <person name="Goepfert S."/>
            <person name="Peitsch M.C."/>
            <person name="Ivanov N.V."/>
        </authorList>
    </citation>
    <scope>NUCLEOTIDE SEQUENCE [LARGE SCALE GENOMIC DNA]</scope>
</reference>
<dbReference type="InterPro" id="IPR058922">
    <property type="entry name" value="WHD_DRP"/>
</dbReference>
<dbReference type="GO" id="GO:0005737">
    <property type="term" value="C:cytoplasm"/>
    <property type="evidence" value="ECO:0007669"/>
    <property type="project" value="UniProtKB-SubCell"/>
</dbReference>
<evidence type="ECO:0000256" key="1">
    <source>
        <dbReference type="ARBA" id="ARBA00002074"/>
    </source>
</evidence>
<dbReference type="RefSeq" id="XP_016513839.1">
    <property type="nucleotide sequence ID" value="XM_016658353.1"/>
</dbReference>
<dbReference type="InterPro" id="IPR041118">
    <property type="entry name" value="Rx_N"/>
</dbReference>
<dbReference type="Gene3D" id="1.10.10.10">
    <property type="entry name" value="Winged helix-like DNA-binding domain superfamily/Winged helix DNA-binding domain"/>
    <property type="match status" value="1"/>
</dbReference>
<dbReference type="InterPro" id="IPR027417">
    <property type="entry name" value="P-loop_NTPase"/>
</dbReference>
<dbReference type="PRINTS" id="PR00364">
    <property type="entry name" value="DISEASERSIST"/>
</dbReference>
<dbReference type="KEGG" id="nta:107830722"/>
<dbReference type="InterPro" id="IPR055414">
    <property type="entry name" value="LRR_R13L4/SHOC2-like"/>
</dbReference>
<dbReference type="Pfam" id="PF23559">
    <property type="entry name" value="WHD_DRP"/>
    <property type="match status" value="1"/>
</dbReference>
<keyword evidence="6" id="KW-0381">Hypersensitive response</keyword>
<dbReference type="OMA" id="WEAENTH"/>
<evidence type="ECO:0000313" key="12">
    <source>
        <dbReference type="RefSeq" id="XP_016513839.2"/>
    </source>
</evidence>
<evidence type="ECO:0000256" key="2">
    <source>
        <dbReference type="ARBA" id="ARBA00004496"/>
    </source>
</evidence>
<dbReference type="Proteomes" id="UP000790787">
    <property type="component" value="Chromosome 18"/>
</dbReference>
<dbReference type="GeneID" id="107830722"/>
<dbReference type="GO" id="GO:0005524">
    <property type="term" value="F:ATP binding"/>
    <property type="evidence" value="ECO:0007669"/>
    <property type="project" value="UniProtKB-KW"/>
</dbReference>
<dbReference type="InterPro" id="IPR038005">
    <property type="entry name" value="RX-like_CC"/>
</dbReference>
<reference evidence="12" key="2">
    <citation type="submission" date="2025-08" db="UniProtKB">
        <authorList>
            <consortium name="RefSeq"/>
        </authorList>
    </citation>
    <scope>IDENTIFICATION</scope>
    <source>
        <tissue evidence="12">Leaf</tissue>
    </source>
</reference>
<evidence type="ECO:0000256" key="10">
    <source>
        <dbReference type="ARBA" id="ARBA00022840"/>
    </source>
</evidence>
<dbReference type="FunFam" id="3.40.50.300:FF:001091">
    <property type="entry name" value="Probable disease resistance protein At1g61300"/>
    <property type="match status" value="1"/>
</dbReference>
<dbReference type="Gene3D" id="1.10.8.430">
    <property type="entry name" value="Helical domain of apoptotic protease-activating factors"/>
    <property type="match status" value="1"/>
</dbReference>
<dbReference type="AlphaFoldDB" id="A0A1S4DKN2"/>
<dbReference type="Pfam" id="PF00931">
    <property type="entry name" value="NB-ARC"/>
    <property type="match status" value="1"/>
</dbReference>
<dbReference type="Pfam" id="PF23598">
    <property type="entry name" value="LRR_14"/>
    <property type="match status" value="1"/>
</dbReference>